<dbReference type="PANTHER" id="PTHR45720:SF3">
    <property type="entry name" value="CHLORIDE CHANNEL PROTEIN CLC-KB"/>
    <property type="match status" value="1"/>
</dbReference>
<organism evidence="7 8">
    <name type="scientific">Cirrhinus mrigala</name>
    <name type="common">Mrigala</name>
    <dbReference type="NCBI Taxonomy" id="683832"/>
    <lineage>
        <taxon>Eukaryota</taxon>
        <taxon>Metazoa</taxon>
        <taxon>Chordata</taxon>
        <taxon>Craniata</taxon>
        <taxon>Vertebrata</taxon>
        <taxon>Euteleostomi</taxon>
        <taxon>Actinopterygii</taxon>
        <taxon>Neopterygii</taxon>
        <taxon>Teleostei</taxon>
        <taxon>Ostariophysi</taxon>
        <taxon>Cypriniformes</taxon>
        <taxon>Cyprinidae</taxon>
        <taxon>Labeoninae</taxon>
        <taxon>Labeonini</taxon>
        <taxon>Cirrhinus</taxon>
    </lineage>
</organism>
<keyword evidence="4" id="KW-1133">Transmembrane helix</keyword>
<keyword evidence="2" id="KW-0812">Transmembrane</keyword>
<feature type="non-terminal residue" evidence="7">
    <location>
        <position position="71"/>
    </location>
</feature>
<sequence>AAAFSGAVTHTLSPALLALEMTGQCSHAVPALVATLVSNAVARAKHRPSFYDGISLIKQLPHLPSLIRACP</sequence>
<evidence type="ECO:0000256" key="3">
    <source>
        <dbReference type="ARBA" id="ARBA00022737"/>
    </source>
</evidence>
<dbReference type="EMBL" id="JAMKFB020000023">
    <property type="protein sequence ID" value="KAL0158234.1"/>
    <property type="molecule type" value="Genomic_DNA"/>
</dbReference>
<evidence type="ECO:0000256" key="5">
    <source>
        <dbReference type="ARBA" id="ARBA00023122"/>
    </source>
</evidence>
<evidence type="ECO:0000313" key="7">
    <source>
        <dbReference type="EMBL" id="KAL0158234.1"/>
    </source>
</evidence>
<dbReference type="InterPro" id="IPR014743">
    <property type="entry name" value="Cl-channel_core"/>
</dbReference>
<keyword evidence="6" id="KW-0472">Membrane</keyword>
<dbReference type="Pfam" id="PF00654">
    <property type="entry name" value="Voltage_CLC"/>
    <property type="match status" value="1"/>
</dbReference>
<reference evidence="7 8" key="1">
    <citation type="submission" date="2024-05" db="EMBL/GenBank/DDBJ databases">
        <title>Genome sequencing and assembly of Indian major carp, Cirrhinus mrigala (Hamilton, 1822).</title>
        <authorList>
            <person name="Mohindra V."/>
            <person name="Chowdhury L.M."/>
            <person name="Lal K."/>
            <person name="Jena J.K."/>
        </authorList>
    </citation>
    <scope>NUCLEOTIDE SEQUENCE [LARGE SCALE GENOMIC DNA]</scope>
    <source>
        <strain evidence="7">CM1030</strain>
        <tissue evidence="7">Blood</tissue>
    </source>
</reference>
<dbReference type="InterPro" id="IPR050970">
    <property type="entry name" value="Cl_channel_volt-gated"/>
</dbReference>
<dbReference type="Proteomes" id="UP001529510">
    <property type="component" value="Unassembled WGS sequence"/>
</dbReference>
<keyword evidence="3" id="KW-0677">Repeat</keyword>
<proteinExistence type="predicted"/>
<feature type="non-terminal residue" evidence="7">
    <location>
        <position position="1"/>
    </location>
</feature>
<comment type="subcellular location">
    <subcellularLocation>
        <location evidence="1">Membrane</location>
        <topology evidence="1">Multi-pass membrane protein</topology>
    </subcellularLocation>
</comment>
<evidence type="ECO:0000313" key="8">
    <source>
        <dbReference type="Proteomes" id="UP001529510"/>
    </source>
</evidence>
<comment type="caution">
    <text evidence="7">The sequence shown here is derived from an EMBL/GenBank/DDBJ whole genome shotgun (WGS) entry which is preliminary data.</text>
</comment>
<gene>
    <name evidence="7" type="ORF">M9458_046310</name>
</gene>
<accession>A0ABD0N801</accession>
<dbReference type="PRINTS" id="PR00762">
    <property type="entry name" value="CLCHANNEL"/>
</dbReference>
<dbReference type="InterPro" id="IPR001807">
    <property type="entry name" value="ClC"/>
</dbReference>
<evidence type="ECO:0000256" key="1">
    <source>
        <dbReference type="ARBA" id="ARBA00004141"/>
    </source>
</evidence>
<dbReference type="GO" id="GO:0016020">
    <property type="term" value="C:membrane"/>
    <property type="evidence" value="ECO:0007669"/>
    <property type="project" value="UniProtKB-SubCell"/>
</dbReference>
<keyword evidence="8" id="KW-1185">Reference proteome</keyword>
<evidence type="ECO:0000256" key="4">
    <source>
        <dbReference type="ARBA" id="ARBA00022989"/>
    </source>
</evidence>
<protein>
    <submittedName>
        <fullName evidence="7">Uncharacterized protein</fullName>
    </submittedName>
</protein>
<name>A0ABD0N801_CIRMR</name>
<evidence type="ECO:0000256" key="6">
    <source>
        <dbReference type="ARBA" id="ARBA00023136"/>
    </source>
</evidence>
<dbReference type="AlphaFoldDB" id="A0ABD0N801"/>
<keyword evidence="5" id="KW-0129">CBS domain</keyword>
<dbReference type="SUPFAM" id="SSF81340">
    <property type="entry name" value="Clc chloride channel"/>
    <property type="match status" value="1"/>
</dbReference>
<dbReference type="PANTHER" id="PTHR45720">
    <property type="entry name" value="CHLORIDE CHANNEL PROTEIN 2"/>
    <property type="match status" value="1"/>
</dbReference>
<evidence type="ECO:0000256" key="2">
    <source>
        <dbReference type="ARBA" id="ARBA00022692"/>
    </source>
</evidence>
<dbReference type="Gene3D" id="1.10.3080.10">
    <property type="entry name" value="Clc chloride channel"/>
    <property type="match status" value="1"/>
</dbReference>